<evidence type="ECO:0000256" key="1">
    <source>
        <dbReference type="SAM" id="MobiDB-lite"/>
    </source>
</evidence>
<sequence>MTAEKAPFEGTVMVDPLPAVEQTRRRIVSAIGDPDVVYPREECSLGILPDRTTHAAAAVGSISRCRAPLPEETAANSAEKQKARKDALAAYSERERKRKECNAKRRQRWERGYRDVSSDEETEPEPEEDEGTRGDDDDDLSRPPRELTLPPPPPPPTGGPRSAPVTQSSGSRGPRERGPAQDARATVTAERECRERDRRGCEPARADSARRQEPSAQGGGSRGEQPRLQGEGSQRAPRSPTGEGTSRSAGASRWELPSTSSGMGTRPSDSSPVAGAQQMAVRRSEERAPSVPRPENRGARPAEQPIAAAQAEAPIEGREGCH</sequence>
<dbReference type="EMBL" id="MU629454">
    <property type="protein sequence ID" value="KAJ1256954.1"/>
    <property type="molecule type" value="Genomic_DNA"/>
</dbReference>
<keyword evidence="3" id="KW-1185">Reference proteome</keyword>
<evidence type="ECO:0000313" key="2">
    <source>
        <dbReference type="EMBL" id="KAJ1256954.1"/>
    </source>
</evidence>
<dbReference type="AlphaFoldDB" id="A0A9W7XDJ2"/>
<comment type="caution">
    <text evidence="2">The sequence shown here is derived from an EMBL/GenBank/DDBJ whole genome shotgun (WGS) entry which is preliminary data.</text>
</comment>
<feature type="compositionally biased region" description="Pro residues" evidence="1">
    <location>
        <begin position="149"/>
        <end position="158"/>
    </location>
</feature>
<feature type="compositionally biased region" description="Basic and acidic residues" evidence="1">
    <location>
        <begin position="79"/>
        <end position="117"/>
    </location>
</feature>
<proteinExistence type="predicted"/>
<gene>
    <name evidence="2" type="ORF">BS78_K261300</name>
</gene>
<feature type="compositionally biased region" description="Basic and acidic residues" evidence="1">
    <location>
        <begin position="189"/>
        <end position="213"/>
    </location>
</feature>
<feature type="region of interest" description="Disordered" evidence="1">
    <location>
        <begin position="71"/>
        <end position="322"/>
    </location>
</feature>
<dbReference type="Proteomes" id="UP001164776">
    <property type="component" value="Unassembled WGS sequence"/>
</dbReference>
<feature type="compositionally biased region" description="Low complexity" evidence="1">
    <location>
        <begin position="301"/>
        <end position="314"/>
    </location>
</feature>
<feature type="compositionally biased region" description="Polar residues" evidence="1">
    <location>
        <begin position="257"/>
        <end position="271"/>
    </location>
</feature>
<feature type="compositionally biased region" description="Basic and acidic residues" evidence="1">
    <location>
        <begin position="282"/>
        <end position="300"/>
    </location>
</feature>
<evidence type="ECO:0000313" key="3">
    <source>
        <dbReference type="Proteomes" id="UP001164776"/>
    </source>
</evidence>
<reference evidence="2 3" key="1">
    <citation type="submission" date="2022-10" db="EMBL/GenBank/DDBJ databases">
        <title>WGS assembly of Paspalum vaginatum 540-79.</title>
        <authorList>
            <person name="Sun G."/>
            <person name="Wase N."/>
            <person name="Shu S."/>
            <person name="Jenkins J."/>
            <person name="Zhou B."/>
            <person name="Torres-Rodriguez J."/>
            <person name="Chen C."/>
            <person name="Sandor L."/>
            <person name="Plott C."/>
            <person name="Yoshinga Y."/>
            <person name="Daum C."/>
            <person name="Qi P."/>
            <person name="Barry K."/>
            <person name="Lipzen A."/>
            <person name="Berry L."/>
            <person name="Pedersen C."/>
            <person name="Gottilla T."/>
            <person name="Foltz A."/>
            <person name="Yu H."/>
            <person name="O'Malley R."/>
            <person name="Zhang C."/>
            <person name="Devos K."/>
            <person name="Sigmon B."/>
            <person name="Yu B."/>
            <person name="Obata T."/>
            <person name="Schmutz J."/>
            <person name="Schnable J."/>
        </authorList>
    </citation>
    <scope>NUCLEOTIDE SEQUENCE [LARGE SCALE GENOMIC DNA]</scope>
    <source>
        <strain evidence="3">cv. 540-79</strain>
    </source>
</reference>
<name>A0A9W7XDJ2_9POAL</name>
<feature type="compositionally biased region" description="Acidic residues" evidence="1">
    <location>
        <begin position="118"/>
        <end position="139"/>
    </location>
</feature>
<protein>
    <submittedName>
        <fullName evidence="2">Uncharacterized protein</fullName>
    </submittedName>
</protein>
<organism evidence="2 3">
    <name type="scientific">Paspalum vaginatum</name>
    <name type="common">seashore paspalum</name>
    <dbReference type="NCBI Taxonomy" id="158149"/>
    <lineage>
        <taxon>Eukaryota</taxon>
        <taxon>Viridiplantae</taxon>
        <taxon>Streptophyta</taxon>
        <taxon>Embryophyta</taxon>
        <taxon>Tracheophyta</taxon>
        <taxon>Spermatophyta</taxon>
        <taxon>Magnoliopsida</taxon>
        <taxon>Liliopsida</taxon>
        <taxon>Poales</taxon>
        <taxon>Poaceae</taxon>
        <taxon>PACMAD clade</taxon>
        <taxon>Panicoideae</taxon>
        <taxon>Andropogonodae</taxon>
        <taxon>Paspaleae</taxon>
        <taxon>Paspalinae</taxon>
        <taxon>Paspalum</taxon>
    </lineage>
</organism>
<accession>A0A9W7XDJ2</accession>